<evidence type="ECO:0000313" key="4">
    <source>
        <dbReference type="Proteomes" id="UP000034076"/>
    </source>
</evidence>
<sequence length="614" mass="69256">MEELRAFTKADFLNTPDPFEVVYATREDPFVHAQMKAKYADLARSVGVRNFTSLYADYVKQQNMVGKTVYVGNPTDFEGQELELNAGEWTADDSGVYTYMGHEQVCACVHPIMPVMRLVNVDTGIEKIKLAYRKGKAWRSAVIDKKTIASNNSIVQLADLGIAVTSENSKYLVRYLHDIENENYDLIPEKNSVGRLGWIGDEGFSPYVENLEFDGMANFKLFFESVRENGSYEKWLEVAREVRSNSIYARIILSASFASVLVGPLGLNPFILHLWGGTETGKTVALLLAASVWACPKMGQYIHTFNATNVGLEMSAGFVNSLPLILDELQIVSDKRKFDEDIYKLCEGVGKSRSNKSLGINRVQTWENCTITNGEMPITSITSGGGAVNRIIEIECAEKLFSNPKRVADTLKRNYGFAGHMFVAWLQEEGNIDQARDLYDAYYKILSENDTTEKQAMSAAAILTADSLITTLIFKENQMLKPDEIAPFLQTKAAVSAHERSYEQLCEYVIQNRHRFKESNNYDAVWGKFNETETMAYVVKREYDRICADEGFNGKALLSWMTRNGKAERSKDKLTKKARINGQSIETVALNLPREIADEDIVEFDEQEIFDDLH</sequence>
<protein>
    <recommendedName>
        <fullName evidence="5">DUF927 domain-containing protein</fullName>
    </recommendedName>
</protein>
<dbReference type="AlphaFoldDB" id="A0A0M2NNK2"/>
<feature type="domain" description="DUF927" evidence="1">
    <location>
        <begin position="103"/>
        <end position="359"/>
    </location>
</feature>
<feature type="domain" description="Cch helix turn helix" evidence="2">
    <location>
        <begin position="496"/>
        <end position="595"/>
    </location>
</feature>
<dbReference type="Pfam" id="PF18662">
    <property type="entry name" value="HTH_56"/>
    <property type="match status" value="1"/>
</dbReference>
<dbReference type="EMBL" id="LAYJ01000063">
    <property type="protein sequence ID" value="KKI51795.1"/>
    <property type="molecule type" value="Genomic_DNA"/>
</dbReference>
<dbReference type="InterPro" id="IPR009270">
    <property type="entry name" value="DUF927"/>
</dbReference>
<organism evidence="3 4">
    <name type="scientific">Christensenella hongkongensis</name>
    <dbReference type="NCBI Taxonomy" id="270498"/>
    <lineage>
        <taxon>Bacteria</taxon>
        <taxon>Bacillati</taxon>
        <taxon>Bacillota</taxon>
        <taxon>Clostridia</taxon>
        <taxon>Christensenellales</taxon>
        <taxon>Christensenellaceae</taxon>
        <taxon>Christensenella</taxon>
    </lineage>
</organism>
<dbReference type="Proteomes" id="UP000034076">
    <property type="component" value="Unassembled WGS sequence"/>
</dbReference>
<comment type="caution">
    <text evidence="3">The sequence shown here is derived from an EMBL/GenBank/DDBJ whole genome shotgun (WGS) entry which is preliminary data.</text>
</comment>
<dbReference type="STRING" id="270498.CHK_0680"/>
<dbReference type="PATRIC" id="fig|270498.16.peg.2360"/>
<evidence type="ECO:0000259" key="1">
    <source>
        <dbReference type="Pfam" id="PF06048"/>
    </source>
</evidence>
<evidence type="ECO:0000313" key="3">
    <source>
        <dbReference type="EMBL" id="KKI51795.1"/>
    </source>
</evidence>
<dbReference type="InterPro" id="IPR040538">
    <property type="entry name" value="Cch_HTH"/>
</dbReference>
<gene>
    <name evidence="3" type="ORF">CHK_0680</name>
</gene>
<evidence type="ECO:0008006" key="5">
    <source>
        <dbReference type="Google" id="ProtNLM"/>
    </source>
</evidence>
<accession>A0A0M2NNK2</accession>
<name>A0A0M2NNK2_9FIRM</name>
<proteinExistence type="predicted"/>
<reference evidence="3 4" key="1">
    <citation type="submission" date="2015-04" db="EMBL/GenBank/DDBJ databases">
        <title>Draft genome sequence of bacteremic isolate Catabacter hongkongensis type strain HKU16T.</title>
        <authorList>
            <person name="Lau S.K."/>
            <person name="Teng J.L."/>
            <person name="Huang Y."/>
            <person name="Curreem S.O."/>
            <person name="Tsui S.K."/>
            <person name="Woo P.C."/>
        </authorList>
    </citation>
    <scope>NUCLEOTIDE SEQUENCE [LARGE SCALE GENOMIC DNA]</scope>
    <source>
        <strain evidence="3 4">HKU16</strain>
    </source>
</reference>
<evidence type="ECO:0000259" key="2">
    <source>
        <dbReference type="Pfam" id="PF18662"/>
    </source>
</evidence>
<keyword evidence="4" id="KW-1185">Reference proteome</keyword>
<dbReference type="Pfam" id="PF06048">
    <property type="entry name" value="DUF927"/>
    <property type="match status" value="1"/>
</dbReference>